<dbReference type="InterPro" id="IPR036488">
    <property type="entry name" value="DUF1883-like_sf"/>
</dbReference>
<evidence type="ECO:0000313" key="2">
    <source>
        <dbReference type="EMBL" id="MFD2679323.1"/>
    </source>
</evidence>
<organism evidence="2 3">
    <name type="scientific">Bacillus seohaeanensis</name>
    <dbReference type="NCBI Taxonomy" id="284580"/>
    <lineage>
        <taxon>Bacteria</taxon>
        <taxon>Bacillati</taxon>
        <taxon>Bacillota</taxon>
        <taxon>Bacilli</taxon>
        <taxon>Bacillales</taxon>
        <taxon>Bacillaceae</taxon>
        <taxon>Bacillus</taxon>
    </lineage>
</organism>
<dbReference type="RefSeq" id="WP_377931871.1">
    <property type="nucleotide sequence ID" value="NZ_JBHUMF010000002.1"/>
</dbReference>
<comment type="caution">
    <text evidence="2">The sequence shown here is derived from an EMBL/GenBank/DDBJ whole genome shotgun (WGS) entry which is preliminary data.</text>
</comment>
<dbReference type="EMBL" id="JBHUMF010000002">
    <property type="protein sequence ID" value="MFD2679323.1"/>
    <property type="molecule type" value="Genomic_DNA"/>
</dbReference>
<reference evidence="3" key="1">
    <citation type="journal article" date="2019" name="Int. J. Syst. Evol. Microbiol.">
        <title>The Global Catalogue of Microorganisms (GCM) 10K type strain sequencing project: providing services to taxonomists for standard genome sequencing and annotation.</title>
        <authorList>
            <consortium name="The Broad Institute Genomics Platform"/>
            <consortium name="The Broad Institute Genome Sequencing Center for Infectious Disease"/>
            <person name="Wu L."/>
            <person name="Ma J."/>
        </authorList>
    </citation>
    <scope>NUCLEOTIDE SEQUENCE [LARGE SCALE GENOMIC DNA]</scope>
    <source>
        <strain evidence="3">KCTC 3913</strain>
    </source>
</reference>
<accession>A0ABW5RLD1</accession>
<dbReference type="Proteomes" id="UP001597506">
    <property type="component" value="Unassembled WGS sequence"/>
</dbReference>
<feature type="domain" description="DUF1883" evidence="1">
    <location>
        <begin position="1"/>
        <end position="84"/>
    </location>
</feature>
<gene>
    <name evidence="2" type="ORF">ACFSUL_01020</name>
</gene>
<keyword evidence="3" id="KW-1185">Reference proteome</keyword>
<name>A0ABW5RLD1_9BACI</name>
<dbReference type="SUPFAM" id="SSF141099">
    <property type="entry name" value="Atu1913-like"/>
    <property type="match status" value="1"/>
</dbReference>
<evidence type="ECO:0000259" key="1">
    <source>
        <dbReference type="Pfam" id="PF08980"/>
    </source>
</evidence>
<evidence type="ECO:0000313" key="3">
    <source>
        <dbReference type="Proteomes" id="UP001597506"/>
    </source>
</evidence>
<dbReference type="Pfam" id="PF08980">
    <property type="entry name" value="DUF1883"/>
    <property type="match status" value="1"/>
</dbReference>
<dbReference type="InterPro" id="IPR015073">
    <property type="entry name" value="DUF1883"/>
</dbReference>
<sequence>MDYIHAHKFLNAGDIVRVTLDRQANVLLLNDINHSNYRCGKGFEYYGGPATKTPFDIGVPYSGHWHVVIDLGGAAGQLRYNIEVI</sequence>
<protein>
    <submittedName>
        <fullName evidence="2">DUF1883 domain-containing protein</fullName>
    </submittedName>
</protein>
<proteinExistence type="predicted"/>
<dbReference type="Gene3D" id="4.10.1210.10">
    <property type="entry name" value="Atu1913-like"/>
    <property type="match status" value="1"/>
</dbReference>